<dbReference type="InterPro" id="IPR004244">
    <property type="entry name" value="Transposase_22"/>
</dbReference>
<dbReference type="Gene3D" id="3.30.70.1820">
    <property type="entry name" value="L1 transposable element, RRM domain"/>
    <property type="match status" value="1"/>
</dbReference>
<dbReference type="PANTHER" id="PTHR11505">
    <property type="entry name" value="L1 TRANSPOSABLE ELEMENT-RELATED"/>
    <property type="match status" value="1"/>
</dbReference>
<reference evidence="3 4" key="1">
    <citation type="submission" date="2022-05" db="EMBL/GenBank/DDBJ databases">
        <authorList>
            <consortium name="Genoscope - CEA"/>
            <person name="William W."/>
        </authorList>
    </citation>
    <scope>NUCLEOTIDE SEQUENCE [LARGE SCALE GENOMIC DNA]</scope>
</reference>
<accession>A0ABN8RR90</accession>
<feature type="coiled-coil region" evidence="1">
    <location>
        <begin position="102"/>
        <end position="143"/>
    </location>
</feature>
<comment type="caution">
    <text evidence="3">The sequence shown here is derived from an EMBL/GenBank/DDBJ whole genome shotgun (WGS) entry which is preliminary data.</text>
</comment>
<sequence length="284" mass="32942">MAETVKRKSRKSSSTSSADDNLSPDGKKLRHDASLSDSELCESDEVLSILNMAGEVIPKLEQLLEKLENLERETTSIPVCFIWESPPRGNLQEKVDCFEAFKNKTEKKIKELEDGLDFANTERESFKEKFDKLKCEINQLRDEKLYMEVYQRRENLRFFGIKEEADMEDAREVLVGFLKTELGMENADQIEFQRVHRVGKRVSSSGKPRQIIARFLKYPQREEVMSNARKLKGKNFGISPDLPSEILERRKKKMKQFKQAKKDGKTAFFSRAEPDKLFIDGVEM</sequence>
<protein>
    <submittedName>
        <fullName evidence="3">Uncharacterized protein</fullName>
    </submittedName>
</protein>
<keyword evidence="1" id="KW-0175">Coiled coil</keyword>
<feature type="region of interest" description="Disordered" evidence="2">
    <location>
        <begin position="1"/>
        <end position="38"/>
    </location>
</feature>
<gene>
    <name evidence="3" type="ORF">PLOB_00024566</name>
</gene>
<name>A0ABN8RR90_9CNID</name>
<dbReference type="Proteomes" id="UP001159405">
    <property type="component" value="Unassembled WGS sequence"/>
</dbReference>
<dbReference type="EMBL" id="CALNXK010000294">
    <property type="protein sequence ID" value="CAH3181359.1"/>
    <property type="molecule type" value="Genomic_DNA"/>
</dbReference>
<keyword evidence="4" id="KW-1185">Reference proteome</keyword>
<evidence type="ECO:0000313" key="3">
    <source>
        <dbReference type="EMBL" id="CAH3181359.1"/>
    </source>
</evidence>
<feature type="compositionally biased region" description="Basic and acidic residues" evidence="2">
    <location>
        <begin position="25"/>
        <end position="34"/>
    </location>
</feature>
<evidence type="ECO:0000256" key="1">
    <source>
        <dbReference type="SAM" id="Coils"/>
    </source>
</evidence>
<evidence type="ECO:0000313" key="4">
    <source>
        <dbReference type="Proteomes" id="UP001159405"/>
    </source>
</evidence>
<proteinExistence type="predicted"/>
<evidence type="ECO:0000256" key="2">
    <source>
        <dbReference type="SAM" id="MobiDB-lite"/>
    </source>
</evidence>
<organism evidence="3 4">
    <name type="scientific">Porites lobata</name>
    <dbReference type="NCBI Taxonomy" id="104759"/>
    <lineage>
        <taxon>Eukaryota</taxon>
        <taxon>Metazoa</taxon>
        <taxon>Cnidaria</taxon>
        <taxon>Anthozoa</taxon>
        <taxon>Hexacorallia</taxon>
        <taxon>Scleractinia</taxon>
        <taxon>Fungiina</taxon>
        <taxon>Poritidae</taxon>
        <taxon>Porites</taxon>
    </lineage>
</organism>